<dbReference type="InterPro" id="IPR012394">
    <property type="entry name" value="Aldehyde_DH_NAD(P)"/>
</dbReference>
<dbReference type="Gene3D" id="3.40.309.10">
    <property type="entry name" value="Aldehyde Dehydrogenase, Chain A, domain 2"/>
    <property type="match status" value="1"/>
</dbReference>
<dbReference type="FunFam" id="3.40.605.10:FF:000004">
    <property type="entry name" value="Aldehyde dehydrogenase"/>
    <property type="match status" value="1"/>
</dbReference>
<evidence type="ECO:0000256" key="3">
    <source>
        <dbReference type="ARBA" id="ARBA00023027"/>
    </source>
</evidence>
<keyword evidence="10" id="KW-1185">Reference proteome</keyword>
<proteinExistence type="inferred from homology"/>
<comment type="caution">
    <text evidence="9">The sequence shown here is derived from an EMBL/GenBank/DDBJ whole genome shotgun (WGS) entry which is preliminary data.</text>
</comment>
<evidence type="ECO:0000313" key="10">
    <source>
        <dbReference type="Proteomes" id="UP000240708"/>
    </source>
</evidence>
<dbReference type="PANTHER" id="PTHR43570">
    <property type="entry name" value="ALDEHYDE DEHYDROGENASE"/>
    <property type="match status" value="1"/>
</dbReference>
<evidence type="ECO:0000259" key="8">
    <source>
        <dbReference type="Pfam" id="PF00171"/>
    </source>
</evidence>
<dbReference type="PANTHER" id="PTHR43570:SF20">
    <property type="entry name" value="ALDEHYDE DEHYDROGENASE ALDX-RELATED"/>
    <property type="match status" value="1"/>
</dbReference>
<dbReference type="Pfam" id="PF00171">
    <property type="entry name" value="Aldedh"/>
    <property type="match status" value="1"/>
</dbReference>
<dbReference type="GO" id="GO:0006081">
    <property type="term" value="P:aldehyde metabolic process"/>
    <property type="evidence" value="ECO:0007669"/>
    <property type="project" value="InterPro"/>
</dbReference>
<dbReference type="InterPro" id="IPR016163">
    <property type="entry name" value="Ald_DH_C"/>
</dbReference>
<sequence>MLKLFQLSKYVLNLIIHKPFNFQTMQKENIDINATLIDQVFEMQKAQAIKMRMSSVNQRIILLKKLLDWIKSHQVDIRRAIHADFKKPYPEIDISEIFVVTSEIKHAINHLEAWMKPKKVSTPITMLGSSSYIHYEPKGVSLIIAPWNYPFNLALGPLVSALSAGCTAIIKPSEITPHTSALIRRLVDETFDKSQVAVFEGEIDTAQKLLEKPFDHIFFTGSPAVGKIIMKAAAENLSSVTLELGGKSPAIVDKQADLTDAATKIVWGKFVNCGQTCIAPDYVLVHQSVQIPFLEELKAQIQKMYDPSEKGIEKSKDYARIVSTKHLKRLKHLMADAELKGAQLFFGGYVNEDDNFFEPTVITNVTDEMEVLQEEIFGPILPIKPYDDIEEALGYINSKPKPLALYVFSKDEKQIQEVFKNTSSGGVVANDCVLHFLQNELPFGGVNNSGIGKAHGHFGFLAFSNEKAVLKQRIGFTASKPLFPPYGFTSKKIIQSILKWL</sequence>
<evidence type="ECO:0000256" key="1">
    <source>
        <dbReference type="ARBA" id="ARBA00009986"/>
    </source>
</evidence>
<organism evidence="9 10">
    <name type="scientific">Cecembia rubra</name>
    <dbReference type="NCBI Taxonomy" id="1485585"/>
    <lineage>
        <taxon>Bacteria</taxon>
        <taxon>Pseudomonadati</taxon>
        <taxon>Bacteroidota</taxon>
        <taxon>Cytophagia</taxon>
        <taxon>Cytophagales</taxon>
        <taxon>Cyclobacteriaceae</taxon>
        <taxon>Cecembia</taxon>
    </lineage>
</organism>
<dbReference type="GO" id="GO:0004029">
    <property type="term" value="F:aldehyde dehydrogenase (NAD+) activity"/>
    <property type="evidence" value="ECO:0007669"/>
    <property type="project" value="TreeGrafter"/>
</dbReference>
<dbReference type="AlphaFoldDB" id="A0A2P8DPT1"/>
<dbReference type="InterPro" id="IPR016160">
    <property type="entry name" value="Ald_DH_CS_CYS"/>
</dbReference>
<evidence type="ECO:0000256" key="7">
    <source>
        <dbReference type="RuleBase" id="RU003345"/>
    </source>
</evidence>
<dbReference type="PROSITE" id="PS00687">
    <property type="entry name" value="ALDEHYDE_DEHYDR_GLU"/>
    <property type="match status" value="1"/>
</dbReference>
<feature type="active site" evidence="5 6">
    <location>
        <position position="243"/>
    </location>
</feature>
<dbReference type="InterPro" id="IPR016162">
    <property type="entry name" value="Ald_DH_N"/>
</dbReference>
<dbReference type="SUPFAM" id="SSF53720">
    <property type="entry name" value="ALDH-like"/>
    <property type="match status" value="1"/>
</dbReference>
<dbReference type="InterPro" id="IPR029510">
    <property type="entry name" value="Ald_DH_CS_GLU"/>
</dbReference>
<evidence type="ECO:0000256" key="2">
    <source>
        <dbReference type="ARBA" id="ARBA00023002"/>
    </source>
</evidence>
<name>A0A2P8DPT1_9BACT</name>
<dbReference type="InterPro" id="IPR015590">
    <property type="entry name" value="Aldehyde_DH_dom"/>
</dbReference>
<feature type="active site" evidence="5">
    <location>
        <position position="277"/>
    </location>
</feature>
<dbReference type="InterPro" id="IPR016161">
    <property type="entry name" value="Ald_DH/histidinol_DH"/>
</dbReference>
<evidence type="ECO:0000313" key="9">
    <source>
        <dbReference type="EMBL" id="PSK99216.1"/>
    </source>
</evidence>
<dbReference type="FunFam" id="3.40.309.10:FF:000003">
    <property type="entry name" value="Aldehyde dehydrogenase"/>
    <property type="match status" value="1"/>
</dbReference>
<keyword evidence="2 4" id="KW-0560">Oxidoreductase</keyword>
<evidence type="ECO:0000256" key="4">
    <source>
        <dbReference type="PIRNR" id="PIRNR036492"/>
    </source>
</evidence>
<dbReference type="EMBL" id="PYGF01000017">
    <property type="protein sequence ID" value="PSK99216.1"/>
    <property type="molecule type" value="Genomic_DNA"/>
</dbReference>
<feature type="domain" description="Aldehyde dehydrogenase" evidence="8">
    <location>
        <begin position="33"/>
        <end position="469"/>
    </location>
</feature>
<dbReference type="CDD" id="cd07134">
    <property type="entry name" value="ALDH_AlkH-like"/>
    <property type="match status" value="1"/>
</dbReference>
<dbReference type="GO" id="GO:0005737">
    <property type="term" value="C:cytoplasm"/>
    <property type="evidence" value="ECO:0007669"/>
    <property type="project" value="TreeGrafter"/>
</dbReference>
<dbReference type="PROSITE" id="PS00070">
    <property type="entry name" value="ALDEHYDE_DEHYDR_CYS"/>
    <property type="match status" value="1"/>
</dbReference>
<dbReference type="PIRSF" id="PIRSF036492">
    <property type="entry name" value="ALDH"/>
    <property type="match status" value="1"/>
</dbReference>
<comment type="similarity">
    <text evidence="1 4 7">Belongs to the aldehyde dehydrogenase family.</text>
</comment>
<protein>
    <recommendedName>
        <fullName evidence="4">Aldehyde dehydrogenase</fullName>
    </recommendedName>
</protein>
<reference evidence="9 10" key="1">
    <citation type="submission" date="2018-03" db="EMBL/GenBank/DDBJ databases">
        <title>Genomic Encyclopedia of Archaeal and Bacterial Type Strains, Phase II (KMG-II): from individual species to whole genera.</title>
        <authorList>
            <person name="Goeker M."/>
        </authorList>
    </citation>
    <scope>NUCLEOTIDE SEQUENCE [LARGE SCALE GENOMIC DNA]</scope>
    <source>
        <strain evidence="9 10">DSM 28057</strain>
    </source>
</reference>
<evidence type="ECO:0000256" key="6">
    <source>
        <dbReference type="PROSITE-ProRule" id="PRU10007"/>
    </source>
</evidence>
<dbReference type="Gene3D" id="3.40.605.10">
    <property type="entry name" value="Aldehyde Dehydrogenase, Chain A, domain 1"/>
    <property type="match status" value="1"/>
</dbReference>
<dbReference type="Proteomes" id="UP000240708">
    <property type="component" value="Unassembled WGS sequence"/>
</dbReference>
<keyword evidence="3" id="KW-0520">NAD</keyword>
<gene>
    <name evidence="9" type="ORF">CLV48_1172</name>
</gene>
<evidence type="ECO:0000256" key="5">
    <source>
        <dbReference type="PIRSR" id="PIRSR036492-1"/>
    </source>
</evidence>
<accession>A0A2P8DPT1</accession>